<evidence type="ECO:0008006" key="9">
    <source>
        <dbReference type="Google" id="ProtNLM"/>
    </source>
</evidence>
<feature type="transmembrane region" description="Helical" evidence="6">
    <location>
        <begin position="182"/>
        <end position="204"/>
    </location>
</feature>
<comment type="subcellular location">
    <subcellularLocation>
        <location evidence="1">Membrane</location>
        <topology evidence="1">Multi-pass membrane protein</topology>
    </subcellularLocation>
</comment>
<dbReference type="Gene3D" id="1.20.1080.10">
    <property type="entry name" value="Glycerol uptake facilitator protein"/>
    <property type="match status" value="3"/>
</dbReference>
<keyword evidence="4 6" id="KW-1133">Transmembrane helix</keyword>
<protein>
    <recommendedName>
        <fullName evidence="9">Aquaporin NIP-type</fullName>
    </recommendedName>
</protein>
<accession>A0ABQ8DJI6</accession>
<dbReference type="InterPro" id="IPR034294">
    <property type="entry name" value="Aquaporin_transptr"/>
</dbReference>
<feature type="transmembrane region" description="Helical" evidence="6">
    <location>
        <begin position="331"/>
        <end position="349"/>
    </location>
</feature>
<proteinExistence type="predicted"/>
<feature type="non-terminal residue" evidence="7">
    <location>
        <position position="808"/>
    </location>
</feature>
<feature type="transmembrane region" description="Helical" evidence="6">
    <location>
        <begin position="108"/>
        <end position="131"/>
    </location>
</feature>
<feature type="transmembrane region" description="Helical" evidence="6">
    <location>
        <begin position="574"/>
        <end position="598"/>
    </location>
</feature>
<feature type="transmembrane region" description="Helical" evidence="6">
    <location>
        <begin position="760"/>
        <end position="781"/>
    </location>
</feature>
<dbReference type="InterPro" id="IPR023271">
    <property type="entry name" value="Aquaporin-like"/>
</dbReference>
<dbReference type="CDD" id="cd00333">
    <property type="entry name" value="MIP"/>
    <property type="match status" value="3"/>
</dbReference>
<feature type="transmembrane region" description="Helical" evidence="6">
    <location>
        <begin position="721"/>
        <end position="740"/>
    </location>
</feature>
<feature type="transmembrane region" description="Helical" evidence="6">
    <location>
        <begin position="68"/>
        <end position="87"/>
    </location>
</feature>
<organism evidence="7 8">
    <name type="scientific">Brassica napus</name>
    <name type="common">Rape</name>
    <dbReference type="NCBI Taxonomy" id="3708"/>
    <lineage>
        <taxon>Eukaryota</taxon>
        <taxon>Viridiplantae</taxon>
        <taxon>Streptophyta</taxon>
        <taxon>Embryophyta</taxon>
        <taxon>Tracheophyta</taxon>
        <taxon>Spermatophyta</taxon>
        <taxon>Magnoliopsida</taxon>
        <taxon>eudicotyledons</taxon>
        <taxon>Gunneridae</taxon>
        <taxon>Pentapetalae</taxon>
        <taxon>rosids</taxon>
        <taxon>malvids</taxon>
        <taxon>Brassicales</taxon>
        <taxon>Brassicaceae</taxon>
        <taxon>Brassiceae</taxon>
        <taxon>Brassica</taxon>
    </lineage>
</organism>
<dbReference type="Pfam" id="PF00230">
    <property type="entry name" value="MIP"/>
    <property type="match status" value="3"/>
</dbReference>
<evidence type="ECO:0000313" key="7">
    <source>
        <dbReference type="EMBL" id="KAH0929507.1"/>
    </source>
</evidence>
<reference evidence="7 8" key="1">
    <citation type="submission" date="2021-05" db="EMBL/GenBank/DDBJ databases">
        <title>Genome Assembly of Synthetic Allotetraploid Brassica napus Reveals Homoeologous Exchanges between Subgenomes.</title>
        <authorList>
            <person name="Davis J.T."/>
        </authorList>
    </citation>
    <scope>NUCLEOTIDE SEQUENCE [LARGE SCALE GENOMIC DNA]</scope>
    <source>
        <strain evidence="8">cv. Da-Ae</strain>
        <tissue evidence="7">Seedling</tissue>
    </source>
</reference>
<dbReference type="InterPro" id="IPR022357">
    <property type="entry name" value="MIP_CS"/>
</dbReference>
<feature type="non-terminal residue" evidence="7">
    <location>
        <position position="1"/>
    </location>
</feature>
<feature type="transmembrane region" description="Helical" evidence="6">
    <location>
        <begin position="151"/>
        <end position="170"/>
    </location>
</feature>
<keyword evidence="5 6" id="KW-0472">Membrane</keyword>
<evidence type="ECO:0000256" key="5">
    <source>
        <dbReference type="ARBA" id="ARBA00023136"/>
    </source>
</evidence>
<feature type="transmembrane region" description="Helical" evidence="6">
    <location>
        <begin position="604"/>
        <end position="622"/>
    </location>
</feature>
<dbReference type="SUPFAM" id="SSF81338">
    <property type="entry name" value="Aquaporin-like"/>
    <property type="match status" value="3"/>
</dbReference>
<evidence type="ECO:0000256" key="6">
    <source>
        <dbReference type="SAM" id="Phobius"/>
    </source>
</evidence>
<evidence type="ECO:0000313" key="8">
    <source>
        <dbReference type="Proteomes" id="UP000824890"/>
    </source>
</evidence>
<dbReference type="InterPro" id="IPR000425">
    <property type="entry name" value="MIP"/>
</dbReference>
<gene>
    <name evidence="7" type="ORF">HID58_015234</name>
</gene>
<feature type="transmembrane region" description="Helical" evidence="6">
    <location>
        <begin position="43"/>
        <end position="62"/>
    </location>
</feature>
<keyword evidence="2" id="KW-0813">Transport</keyword>
<feature type="transmembrane region" description="Helical" evidence="6">
    <location>
        <begin position="652"/>
        <end position="671"/>
    </location>
</feature>
<dbReference type="PANTHER" id="PTHR45724">
    <property type="entry name" value="AQUAPORIN NIP2-1"/>
    <property type="match status" value="1"/>
</dbReference>
<feature type="transmembrane region" description="Helical" evidence="6">
    <location>
        <begin position="379"/>
        <end position="398"/>
    </location>
</feature>
<evidence type="ECO:0000256" key="2">
    <source>
        <dbReference type="ARBA" id="ARBA00022448"/>
    </source>
</evidence>
<dbReference type="PANTHER" id="PTHR45724:SF56">
    <property type="entry name" value="AQUAPORIN NIP4-2-RELATED"/>
    <property type="match status" value="1"/>
</dbReference>
<dbReference type="PRINTS" id="PR00783">
    <property type="entry name" value="MINTRINSICP"/>
</dbReference>
<feature type="transmembrane region" description="Helical" evidence="6">
    <location>
        <begin position="224"/>
        <end position="245"/>
    </location>
</feature>
<feature type="transmembrane region" description="Helical" evidence="6">
    <location>
        <begin position="418"/>
        <end position="436"/>
    </location>
</feature>
<evidence type="ECO:0000256" key="4">
    <source>
        <dbReference type="ARBA" id="ARBA00022989"/>
    </source>
</evidence>
<keyword evidence="3 6" id="KW-0812">Transmembrane</keyword>
<name>A0ABQ8DJI6_BRANA</name>
<feature type="transmembrane region" description="Helical" evidence="6">
    <location>
        <begin position="448"/>
        <end position="467"/>
    </location>
</feature>
<sequence>IEEEEISRIEKGQAKNCHGGIETVICTSPSIVCLTQKLIAEMIGTYFVIFSGCGVVVVNVLYGGTVTFPGVCVTWGLIVMVMIYSTGHISGAHFNPAVTLTFAIFRRFPWYQVPLYVGAQLAGSLLASLTIRLMFKVTPEAYFGTTPTDSAARALVAEIIISFLLMFVISGVSTDSRAIGELAGIAVGMTIMLNVFVAGPISGASMNPARSLGPAIVMGVYKDIWVYIVGPISGVMAGGFVYNFIRFTDKPLRELTKSASFLRIEEEQISRIEKGIEKDCHGGIETIICTSPSIVCLTQKLIAELIGTYFIIFSGCGVVVVNVLYGGKVTFPGICVTWGLIVMVMIYSVGHISGAHFNPAVTICFAIFRRFPWYQVPSYIGAQLAGSLLASLTLRLMFKVTPEAFFGTTPADSAARALASEIIISFLLMFVISGVATDSRAIGELAGIAVGMTIILNVFVAGPISGASMNPARSLGPAIVMGVYKGIWVYIVGPIIGIVAGGFVYNFIRFTDKPLGELTKSSSFLRKASSNNNASRIEEEQISRIEKGIEKDCHGGIETIICTSPSIVCLTQKLIAELIGTYFIIFSGCGVVVVNVLYGGKVTFPGICVTWGLIVMVMIYSVGHISGAHFNPAVTICFAIFRRFPWYQVPSYIGAQLAGSLLASLTLRLMFKVTPEAFFGTTPADSAARALVSEIIISFLLMFVISGVATDSRAIGELAGIAVGMTIILNVFVAGPISGASMNPARSLGPAIVMGVYKGIWVYIVGPIIGIVAGGFVYNFIRFTDKPIGELTKSSSFLRKASSNNNAS</sequence>
<dbReference type="EMBL" id="JAGKQM010000004">
    <property type="protein sequence ID" value="KAH0929507.1"/>
    <property type="molecule type" value="Genomic_DNA"/>
</dbReference>
<feature type="transmembrane region" description="Helical" evidence="6">
    <location>
        <begin position="301"/>
        <end position="325"/>
    </location>
</feature>
<evidence type="ECO:0000256" key="1">
    <source>
        <dbReference type="ARBA" id="ARBA00004141"/>
    </source>
</evidence>
<comment type="caution">
    <text evidence="7">The sequence shown here is derived from an EMBL/GenBank/DDBJ whole genome shotgun (WGS) entry which is preliminary data.</text>
</comment>
<feature type="transmembrane region" description="Helical" evidence="6">
    <location>
        <begin position="691"/>
        <end position="709"/>
    </location>
</feature>
<keyword evidence="8" id="KW-1185">Reference proteome</keyword>
<evidence type="ECO:0000256" key="3">
    <source>
        <dbReference type="ARBA" id="ARBA00022692"/>
    </source>
</evidence>
<feature type="transmembrane region" description="Helical" evidence="6">
    <location>
        <begin position="487"/>
        <end position="508"/>
    </location>
</feature>
<dbReference type="Proteomes" id="UP000824890">
    <property type="component" value="Unassembled WGS sequence"/>
</dbReference>
<dbReference type="PROSITE" id="PS00221">
    <property type="entry name" value="MIP"/>
    <property type="match status" value="1"/>
</dbReference>
<dbReference type="NCBIfam" id="TIGR00861">
    <property type="entry name" value="MIP"/>
    <property type="match status" value="3"/>
</dbReference>